<name>A0ABU4RX45_9GAMM</name>
<accession>A0ABU4RX45</accession>
<evidence type="ECO:0000256" key="1">
    <source>
        <dbReference type="SAM" id="MobiDB-lite"/>
    </source>
</evidence>
<feature type="transmembrane region" description="Helical" evidence="2">
    <location>
        <begin position="48"/>
        <end position="67"/>
    </location>
</feature>
<keyword evidence="2" id="KW-0472">Membrane</keyword>
<dbReference type="Proteomes" id="UP001273505">
    <property type="component" value="Unassembled WGS sequence"/>
</dbReference>
<feature type="compositionally biased region" description="Basic and acidic residues" evidence="1">
    <location>
        <begin position="106"/>
        <end position="119"/>
    </location>
</feature>
<gene>
    <name evidence="3" type="ORF">SCD92_08830</name>
</gene>
<feature type="transmembrane region" description="Helical" evidence="2">
    <location>
        <begin position="13"/>
        <end position="36"/>
    </location>
</feature>
<reference evidence="3 4" key="1">
    <citation type="submission" date="2023-11" db="EMBL/GenBank/DDBJ databases">
        <title>Gilvimarinus fulvus sp. nov., isolated from the surface of Kelp.</title>
        <authorList>
            <person name="Sun Y.Y."/>
            <person name="Gong Y."/>
            <person name="Du Z.J."/>
        </authorList>
    </citation>
    <scope>NUCLEOTIDE SEQUENCE [LARGE SCALE GENOMIC DNA]</scope>
    <source>
        <strain evidence="3 4">SDUM040013</strain>
    </source>
</reference>
<dbReference type="EMBL" id="JAXAFO010000012">
    <property type="protein sequence ID" value="MDX6849462.1"/>
    <property type="molecule type" value="Genomic_DNA"/>
</dbReference>
<dbReference type="RefSeq" id="WP_302722841.1">
    <property type="nucleotide sequence ID" value="NZ_JAULRU010000570.1"/>
</dbReference>
<proteinExistence type="predicted"/>
<protein>
    <recommendedName>
        <fullName evidence="5">DUF4282 domain-containing protein</fullName>
    </recommendedName>
</protein>
<sequence length="130" mass="14581">MRLKVYKVPPLKAAIIGAIVTFIYAVILLALAALAFMFGLSSQFSVSFPWLAISGTMLGVWIVFIPLVEAVIFFLKVLLLCWLFNIVVKFVGPLVFEYKAVRDKTHAEKPQGHDQRPVRAADQASFRQKI</sequence>
<organism evidence="3 4">
    <name type="scientific">Gilvimarinus gilvus</name>
    <dbReference type="NCBI Taxonomy" id="3058038"/>
    <lineage>
        <taxon>Bacteria</taxon>
        <taxon>Pseudomonadati</taxon>
        <taxon>Pseudomonadota</taxon>
        <taxon>Gammaproteobacteria</taxon>
        <taxon>Cellvibrionales</taxon>
        <taxon>Cellvibrionaceae</taxon>
        <taxon>Gilvimarinus</taxon>
    </lineage>
</organism>
<evidence type="ECO:0000256" key="2">
    <source>
        <dbReference type="SAM" id="Phobius"/>
    </source>
</evidence>
<evidence type="ECO:0000313" key="4">
    <source>
        <dbReference type="Proteomes" id="UP001273505"/>
    </source>
</evidence>
<evidence type="ECO:0008006" key="5">
    <source>
        <dbReference type="Google" id="ProtNLM"/>
    </source>
</evidence>
<keyword evidence="2" id="KW-1133">Transmembrane helix</keyword>
<keyword evidence="2" id="KW-0812">Transmembrane</keyword>
<feature type="transmembrane region" description="Helical" evidence="2">
    <location>
        <begin position="73"/>
        <end position="96"/>
    </location>
</feature>
<keyword evidence="4" id="KW-1185">Reference proteome</keyword>
<feature type="region of interest" description="Disordered" evidence="1">
    <location>
        <begin position="106"/>
        <end position="130"/>
    </location>
</feature>
<comment type="caution">
    <text evidence="3">The sequence shown here is derived from an EMBL/GenBank/DDBJ whole genome shotgun (WGS) entry which is preliminary data.</text>
</comment>
<evidence type="ECO:0000313" key="3">
    <source>
        <dbReference type="EMBL" id="MDX6849462.1"/>
    </source>
</evidence>